<evidence type="ECO:0000313" key="2">
    <source>
        <dbReference type="Proteomes" id="UP000789595"/>
    </source>
</evidence>
<name>A0A8J2SDC7_9STRA</name>
<sequence>RRQRALVERRGGGTLAAVLRGLHHPQEPALVGRGHVRRREDVAFRARHRRGRRGAAVPVEKPGDGEEVEVRCDARAHERVDSVARREQRARVEVYVEARRARDHGARGRESAGRRRR</sequence>
<accession>A0A8J2SDC7</accession>
<dbReference type="AlphaFoldDB" id="A0A8J2SDC7"/>
<reference evidence="1" key="1">
    <citation type="submission" date="2021-11" db="EMBL/GenBank/DDBJ databases">
        <authorList>
            <consortium name="Genoscope - CEA"/>
            <person name="William W."/>
        </authorList>
    </citation>
    <scope>NUCLEOTIDE SEQUENCE</scope>
</reference>
<gene>
    <name evidence="1" type="ORF">PECAL_2P01290</name>
</gene>
<feature type="non-terminal residue" evidence="1">
    <location>
        <position position="1"/>
    </location>
</feature>
<organism evidence="1 2">
    <name type="scientific">Pelagomonas calceolata</name>
    <dbReference type="NCBI Taxonomy" id="35677"/>
    <lineage>
        <taxon>Eukaryota</taxon>
        <taxon>Sar</taxon>
        <taxon>Stramenopiles</taxon>
        <taxon>Ochrophyta</taxon>
        <taxon>Pelagophyceae</taxon>
        <taxon>Pelagomonadales</taxon>
        <taxon>Pelagomonadaceae</taxon>
        <taxon>Pelagomonas</taxon>
    </lineage>
</organism>
<proteinExistence type="predicted"/>
<comment type="caution">
    <text evidence="1">The sequence shown here is derived from an EMBL/GenBank/DDBJ whole genome shotgun (WGS) entry which is preliminary data.</text>
</comment>
<keyword evidence="2" id="KW-1185">Reference proteome</keyword>
<feature type="non-terminal residue" evidence="1">
    <location>
        <position position="117"/>
    </location>
</feature>
<dbReference type="Proteomes" id="UP000789595">
    <property type="component" value="Unassembled WGS sequence"/>
</dbReference>
<evidence type="ECO:0000313" key="1">
    <source>
        <dbReference type="EMBL" id="CAH0367122.1"/>
    </source>
</evidence>
<dbReference type="EMBL" id="CAKKNE010000002">
    <property type="protein sequence ID" value="CAH0367122.1"/>
    <property type="molecule type" value="Genomic_DNA"/>
</dbReference>
<protein>
    <submittedName>
        <fullName evidence="1">Uncharacterized protein</fullName>
    </submittedName>
</protein>